<organism evidence="1">
    <name type="scientific">Rhizophora mucronata</name>
    <name type="common">Asiatic mangrove</name>
    <dbReference type="NCBI Taxonomy" id="61149"/>
    <lineage>
        <taxon>Eukaryota</taxon>
        <taxon>Viridiplantae</taxon>
        <taxon>Streptophyta</taxon>
        <taxon>Embryophyta</taxon>
        <taxon>Tracheophyta</taxon>
        <taxon>Spermatophyta</taxon>
        <taxon>Magnoliopsida</taxon>
        <taxon>eudicotyledons</taxon>
        <taxon>Gunneridae</taxon>
        <taxon>Pentapetalae</taxon>
        <taxon>rosids</taxon>
        <taxon>fabids</taxon>
        <taxon>Malpighiales</taxon>
        <taxon>Rhizophoraceae</taxon>
        <taxon>Rhizophora</taxon>
    </lineage>
</organism>
<sequence>MRGTQSDACRKLRNLVGISPFELRNSIGKRVQDLGNKILGFLLLLGVRENSHKSGCEFATPEELIDRPFSTGLVPQPIRTLHFG</sequence>
<dbReference type="EMBL" id="GGEC01010344">
    <property type="protein sequence ID" value="MBW90827.1"/>
    <property type="molecule type" value="Transcribed_RNA"/>
</dbReference>
<reference evidence="1" key="1">
    <citation type="submission" date="2018-02" db="EMBL/GenBank/DDBJ databases">
        <title>Rhizophora mucronata_Transcriptome.</title>
        <authorList>
            <person name="Meera S.P."/>
            <person name="Sreeshan A."/>
            <person name="Augustine A."/>
        </authorList>
    </citation>
    <scope>NUCLEOTIDE SEQUENCE</scope>
    <source>
        <tissue evidence="1">Leaf</tissue>
    </source>
</reference>
<evidence type="ECO:0000313" key="1">
    <source>
        <dbReference type="EMBL" id="MBW90827.1"/>
    </source>
</evidence>
<protein>
    <submittedName>
        <fullName evidence="1">Uncharacterized protein</fullName>
    </submittedName>
</protein>
<dbReference type="AlphaFoldDB" id="A0A2P2JBN4"/>
<proteinExistence type="predicted"/>
<name>A0A2P2JBN4_RHIMU</name>
<accession>A0A2P2JBN4</accession>